<comment type="similarity">
    <text evidence="2">Belongs to the fimbrial protein family.</text>
</comment>
<protein>
    <recommendedName>
        <fullName evidence="6">Fimbrial-type adhesion domain-containing protein</fullName>
    </recommendedName>
</protein>
<dbReference type="InterPro" id="IPR050263">
    <property type="entry name" value="Bact_Fimbrial_Adh_Pro"/>
</dbReference>
<dbReference type="PANTHER" id="PTHR33420">
    <property type="entry name" value="FIMBRIAL SUBUNIT ELFA-RELATED"/>
    <property type="match status" value="1"/>
</dbReference>
<feature type="chain" id="PRO_5008609466" description="Fimbrial-type adhesion domain-containing protein" evidence="5">
    <location>
        <begin position="22"/>
        <end position="184"/>
    </location>
</feature>
<dbReference type="InterPro" id="IPR000259">
    <property type="entry name" value="Adhesion_dom_fimbrial"/>
</dbReference>
<dbReference type="AlphaFoldDB" id="A0A1B8H9Y5"/>
<dbReference type="InterPro" id="IPR008966">
    <property type="entry name" value="Adhesion_dom_sf"/>
</dbReference>
<keyword evidence="3 5" id="KW-0732">Signal</keyword>
<comment type="caution">
    <text evidence="7">The sequence shown here is derived from an EMBL/GenBank/DDBJ whole genome shotgun (WGS) entry which is preliminary data.</text>
</comment>
<sequence>MHKKLIVLSIAALFGTTAAQAANQTSVEFLGNVQAISCDINVNGQSQVSLGTVKTSDFINANSAITTGQKEFQIALTGCDTPAAAGTASLEVSGDTVSGTNNIFLQKSKNPTSNVGVMLMNGANPVENGSLVEIGKVTEGEGGALNPLTDNTVTLTAAYASTATSQNVTVGTFNAPVLFSFVYQ</sequence>
<evidence type="ECO:0000256" key="1">
    <source>
        <dbReference type="ARBA" id="ARBA00004561"/>
    </source>
</evidence>
<dbReference type="SUPFAM" id="SSF49401">
    <property type="entry name" value="Bacterial adhesins"/>
    <property type="match status" value="1"/>
</dbReference>
<feature type="domain" description="Fimbrial-type adhesion" evidence="6">
    <location>
        <begin position="28"/>
        <end position="184"/>
    </location>
</feature>
<evidence type="ECO:0000259" key="6">
    <source>
        <dbReference type="Pfam" id="PF00419"/>
    </source>
</evidence>
<accession>A0A1B8H9Y5</accession>
<dbReference type="InterPro" id="IPR036937">
    <property type="entry name" value="Adhesion_dom_fimbrial_sf"/>
</dbReference>
<evidence type="ECO:0000313" key="7">
    <source>
        <dbReference type="EMBL" id="OBU05899.1"/>
    </source>
</evidence>
<evidence type="ECO:0000256" key="3">
    <source>
        <dbReference type="ARBA" id="ARBA00022729"/>
    </source>
</evidence>
<feature type="signal peptide" evidence="5">
    <location>
        <begin position="1"/>
        <end position="21"/>
    </location>
</feature>
<name>A0A1B8H9Y5_9GAMM</name>
<reference evidence="7 8" key="1">
    <citation type="submission" date="2016-06" db="EMBL/GenBank/DDBJ databases">
        <authorList>
            <person name="Kjaerup R.B."/>
            <person name="Dalgaard T.S."/>
            <person name="Juul-Madsen H.R."/>
        </authorList>
    </citation>
    <scope>NUCLEOTIDE SEQUENCE [LARGE SCALE GENOMIC DNA]</scope>
    <source>
        <strain evidence="7 8">GCSL-Mp3</strain>
    </source>
</reference>
<evidence type="ECO:0000313" key="8">
    <source>
        <dbReference type="Proteomes" id="UP000092247"/>
    </source>
</evidence>
<organism evidence="7 8">
    <name type="scientific">Morganella psychrotolerans</name>
    <dbReference type="NCBI Taxonomy" id="368603"/>
    <lineage>
        <taxon>Bacteria</taxon>
        <taxon>Pseudomonadati</taxon>
        <taxon>Pseudomonadota</taxon>
        <taxon>Gammaproteobacteria</taxon>
        <taxon>Enterobacterales</taxon>
        <taxon>Morganellaceae</taxon>
        <taxon>Morganella</taxon>
    </lineage>
</organism>
<dbReference type="Pfam" id="PF00419">
    <property type="entry name" value="Fimbrial"/>
    <property type="match status" value="1"/>
</dbReference>
<evidence type="ECO:0000256" key="4">
    <source>
        <dbReference type="ARBA" id="ARBA00023263"/>
    </source>
</evidence>
<dbReference type="Gene3D" id="2.60.40.1090">
    <property type="entry name" value="Fimbrial-type adhesion domain"/>
    <property type="match status" value="1"/>
</dbReference>
<evidence type="ECO:0000256" key="2">
    <source>
        <dbReference type="ARBA" id="ARBA00006671"/>
    </source>
</evidence>
<proteinExistence type="inferred from homology"/>
<dbReference type="RefSeq" id="WP_067424166.1">
    <property type="nucleotide sequence ID" value="NZ_LZEX01000023.1"/>
</dbReference>
<dbReference type="GO" id="GO:0009289">
    <property type="term" value="C:pilus"/>
    <property type="evidence" value="ECO:0007669"/>
    <property type="project" value="UniProtKB-SubCell"/>
</dbReference>
<gene>
    <name evidence="7" type="ORF">AYY17_06050</name>
</gene>
<dbReference type="Proteomes" id="UP000092247">
    <property type="component" value="Unassembled WGS sequence"/>
</dbReference>
<comment type="subcellular location">
    <subcellularLocation>
        <location evidence="1">Fimbrium</location>
    </subcellularLocation>
</comment>
<dbReference type="GO" id="GO:0043709">
    <property type="term" value="P:cell adhesion involved in single-species biofilm formation"/>
    <property type="evidence" value="ECO:0007669"/>
    <property type="project" value="TreeGrafter"/>
</dbReference>
<dbReference type="PANTHER" id="PTHR33420:SF3">
    <property type="entry name" value="FIMBRIAL SUBUNIT ELFA"/>
    <property type="match status" value="1"/>
</dbReference>
<keyword evidence="4" id="KW-0281">Fimbrium</keyword>
<dbReference type="EMBL" id="LZEX01000023">
    <property type="protein sequence ID" value="OBU05899.1"/>
    <property type="molecule type" value="Genomic_DNA"/>
</dbReference>
<evidence type="ECO:0000256" key="5">
    <source>
        <dbReference type="SAM" id="SignalP"/>
    </source>
</evidence>